<accession>A0AAP2G1J7</accession>
<reference evidence="2 3" key="1">
    <citation type="submission" date="2021-05" db="EMBL/GenBank/DDBJ databases">
        <authorList>
            <person name="Zhang Z.D."/>
            <person name="Osman G."/>
        </authorList>
    </citation>
    <scope>NUCLEOTIDE SEQUENCE [LARGE SCALE GENOMIC DNA]</scope>
    <source>
        <strain evidence="2 3">KCTC 32217</strain>
    </source>
</reference>
<organism evidence="2 3">
    <name type="scientific">Litoribacter ruber</name>
    <dbReference type="NCBI Taxonomy" id="702568"/>
    <lineage>
        <taxon>Bacteria</taxon>
        <taxon>Pseudomonadati</taxon>
        <taxon>Bacteroidota</taxon>
        <taxon>Cytophagia</taxon>
        <taxon>Cytophagales</taxon>
        <taxon>Cyclobacteriaceae</taxon>
        <taxon>Litoribacter</taxon>
    </lineage>
</organism>
<dbReference type="Pfam" id="PF13480">
    <property type="entry name" value="Acetyltransf_6"/>
    <property type="match status" value="1"/>
</dbReference>
<sequence length="545" mass="62764">MEELITKKTIQKPQTFQILKGAQVLDKIEEQEFLSDWEALYENCKWATAFQRPGFATEWYKVYHHQYAPVLVYKYDDKGLAGILALAIDGKKLIGAGESISEYQVWLARNSESSFISTALLGLQKKFPTKELHLKYLPPHTPVELFAEGAFASTSFLKTVDQPVQAVDGEYADEELKKKNKKEKIRRLKRLGELSFERVDSYEEFEKIFDELAIQSDFRKGAMFDAVFFQEDPLRKKFLLSLFKHDLLHTTVLKVDEEIIASNVGVMGRGWVHLQGINTHSPTLAKHSPGILHFLMLGQKLSEEGFHSFDLTPGADGYKQSLATGNNVAYELRVFPSVKGKKAADTKESLHQYFKGKLMKMGMDNYGLRDFRKKRSIWKQKAKLALKNKTIFNPFKKEEALSLYEFIGDKSKLANSEKVNLNSLRDLLLYQSGKSLVTRWEFLDEAMRRLEVGQNCLTIVENGRLQACVWLRFDEQKKAVDSYFPGLPKKSLLLEKFYFATAENDERNFQMLLNSAIELNSDREKYFVALIKKRRVDSSLFQNID</sequence>
<protein>
    <submittedName>
        <fullName evidence="2">GNAT family N-acetyltransferase</fullName>
    </submittedName>
</protein>
<proteinExistence type="predicted"/>
<evidence type="ECO:0000313" key="2">
    <source>
        <dbReference type="EMBL" id="MBS9524257.1"/>
    </source>
</evidence>
<dbReference type="SUPFAM" id="SSF55729">
    <property type="entry name" value="Acyl-CoA N-acyltransferases (Nat)"/>
    <property type="match status" value="1"/>
</dbReference>
<dbReference type="Proteomes" id="UP001319104">
    <property type="component" value="Unassembled WGS sequence"/>
</dbReference>
<evidence type="ECO:0000313" key="3">
    <source>
        <dbReference type="Proteomes" id="UP001319104"/>
    </source>
</evidence>
<dbReference type="EMBL" id="JAHCMY010000004">
    <property type="protein sequence ID" value="MBS9524257.1"/>
    <property type="molecule type" value="Genomic_DNA"/>
</dbReference>
<feature type="domain" description="BioF2-like acetyltransferase" evidence="1">
    <location>
        <begin position="178"/>
        <end position="320"/>
    </location>
</feature>
<comment type="caution">
    <text evidence="2">The sequence shown here is derived from an EMBL/GenBank/DDBJ whole genome shotgun (WGS) entry which is preliminary data.</text>
</comment>
<keyword evidence="3" id="KW-1185">Reference proteome</keyword>
<name>A0AAP2G1J7_9BACT</name>
<gene>
    <name evidence="2" type="ORF">KI659_09545</name>
</gene>
<dbReference type="AlphaFoldDB" id="A0AAP2G1J7"/>
<dbReference type="InterPro" id="IPR038740">
    <property type="entry name" value="BioF2-like_GNAT_dom"/>
</dbReference>
<dbReference type="RefSeq" id="WP_213945117.1">
    <property type="nucleotide sequence ID" value="NZ_JAHCMY010000004.1"/>
</dbReference>
<evidence type="ECO:0000259" key="1">
    <source>
        <dbReference type="Pfam" id="PF13480"/>
    </source>
</evidence>
<dbReference type="InterPro" id="IPR016181">
    <property type="entry name" value="Acyl_CoA_acyltransferase"/>
</dbReference>